<dbReference type="Proteomes" id="UP000290365">
    <property type="component" value="Chromosome"/>
</dbReference>
<feature type="transmembrane region" description="Helical" evidence="1">
    <location>
        <begin position="53"/>
        <end position="71"/>
    </location>
</feature>
<keyword evidence="1" id="KW-1133">Transmembrane helix</keyword>
<keyword evidence="1" id="KW-0812">Transmembrane</keyword>
<sequence>MQQQSLPDQPETSWYKGRLKKIRLLRLLTGILLLCLILSFFIGTLFRSPFRDIPSLVVFVVFSLLMSGFAVSEIMTNWGPVPVEAINQLRQHERSLLFQQAQGALPWQYRLWVRGLELLLAAFSFELAAGHTILVMPERAQWVIGGVYFLAGLGLLADIFYFKPKQARQLATKSASELSFRLSSGEATGENHSDSDM</sequence>
<dbReference type="AlphaFoldDB" id="A0A4V0YYA2"/>
<feature type="transmembrane region" description="Helical" evidence="1">
    <location>
        <begin position="118"/>
        <end position="136"/>
    </location>
</feature>
<protein>
    <submittedName>
        <fullName evidence="2">Uncharacterized protein</fullName>
    </submittedName>
</protein>
<accession>A0A4V0YYA2</accession>
<dbReference type="EMBL" id="CP035758">
    <property type="protein sequence ID" value="QBD75511.1"/>
    <property type="molecule type" value="Genomic_DNA"/>
</dbReference>
<proteinExistence type="predicted"/>
<organism evidence="2 3">
    <name type="scientific">Ktedonosporobacter rubrisoli</name>
    <dbReference type="NCBI Taxonomy" id="2509675"/>
    <lineage>
        <taxon>Bacteria</taxon>
        <taxon>Bacillati</taxon>
        <taxon>Chloroflexota</taxon>
        <taxon>Ktedonobacteria</taxon>
        <taxon>Ktedonobacterales</taxon>
        <taxon>Ktedonosporobacteraceae</taxon>
        <taxon>Ktedonosporobacter</taxon>
    </lineage>
</organism>
<evidence type="ECO:0000313" key="2">
    <source>
        <dbReference type="EMBL" id="QBD75511.1"/>
    </source>
</evidence>
<evidence type="ECO:0000256" key="1">
    <source>
        <dbReference type="SAM" id="Phobius"/>
    </source>
</evidence>
<keyword evidence="1" id="KW-0472">Membrane</keyword>
<feature type="transmembrane region" description="Helical" evidence="1">
    <location>
        <begin position="142"/>
        <end position="162"/>
    </location>
</feature>
<evidence type="ECO:0000313" key="3">
    <source>
        <dbReference type="Proteomes" id="UP000290365"/>
    </source>
</evidence>
<dbReference type="RefSeq" id="WP_129886109.1">
    <property type="nucleotide sequence ID" value="NZ_CP035758.1"/>
</dbReference>
<reference evidence="2 3" key="1">
    <citation type="submission" date="2019-01" db="EMBL/GenBank/DDBJ databases">
        <title>Ktedonosporobacter rubrisoli SCAWS-G2.</title>
        <authorList>
            <person name="Huang Y."/>
            <person name="Yan B."/>
        </authorList>
    </citation>
    <scope>NUCLEOTIDE SEQUENCE [LARGE SCALE GENOMIC DNA]</scope>
    <source>
        <strain evidence="2 3">SCAWS-G2</strain>
    </source>
</reference>
<keyword evidence="3" id="KW-1185">Reference proteome</keyword>
<gene>
    <name evidence="2" type="ORF">EPA93_05635</name>
</gene>
<name>A0A4V0YYA2_KTERU</name>
<feature type="transmembrane region" description="Helical" evidence="1">
    <location>
        <begin position="24"/>
        <end position="47"/>
    </location>
</feature>
<dbReference type="KEGG" id="kbs:EPA93_05635"/>